<dbReference type="InterPro" id="IPR044946">
    <property type="entry name" value="Restrct_endonuc_typeI_TRD_sf"/>
</dbReference>
<dbReference type="AlphaFoldDB" id="A0A1J5TXG0"/>
<gene>
    <name evidence="5" type="ORF">BGC33_06975</name>
</gene>
<comment type="similarity">
    <text evidence="1">Belongs to the type-I restriction system S methylase family.</text>
</comment>
<evidence type="ECO:0000256" key="3">
    <source>
        <dbReference type="ARBA" id="ARBA00023125"/>
    </source>
</evidence>
<dbReference type="EMBL" id="MIQH01000247">
    <property type="protein sequence ID" value="OIR25531.1"/>
    <property type="molecule type" value="Genomic_DNA"/>
</dbReference>
<evidence type="ECO:0000313" key="6">
    <source>
        <dbReference type="Proteomes" id="UP000182798"/>
    </source>
</evidence>
<dbReference type="GO" id="GO:0003677">
    <property type="term" value="F:DNA binding"/>
    <property type="evidence" value="ECO:0007669"/>
    <property type="project" value="UniProtKB-KW"/>
</dbReference>
<evidence type="ECO:0000259" key="4">
    <source>
        <dbReference type="Pfam" id="PF01420"/>
    </source>
</evidence>
<keyword evidence="2" id="KW-0680">Restriction system</keyword>
<dbReference type="PANTHER" id="PTHR30408:SF12">
    <property type="entry name" value="TYPE I RESTRICTION ENZYME MJAVIII SPECIFICITY SUBUNIT"/>
    <property type="match status" value="1"/>
</dbReference>
<keyword evidence="3" id="KW-0238">DNA-binding</keyword>
<reference evidence="6" key="1">
    <citation type="submission" date="2016-09" db="EMBL/GenBank/DDBJ databases">
        <title>Genome Sequence of Bathymodiolus thermophilus sulfur-oxidizing gill endosymbiont.</title>
        <authorList>
            <person name="Ponnudurai R."/>
            <person name="Kleiner M."/>
            <person name="Sayavedra L."/>
            <person name="Thuermer A."/>
            <person name="Felbeck H."/>
            <person name="Schlueter R."/>
            <person name="Schweder T."/>
            <person name="Markert S."/>
        </authorList>
    </citation>
    <scope>NUCLEOTIDE SEQUENCE [LARGE SCALE GENOMIC DNA]</scope>
    <source>
        <strain evidence="6">BAT/CrabSpa'14</strain>
    </source>
</reference>
<dbReference type="REBASE" id="230346">
    <property type="entry name" value="S.BthBATORF6980P"/>
</dbReference>
<evidence type="ECO:0000256" key="1">
    <source>
        <dbReference type="ARBA" id="ARBA00010923"/>
    </source>
</evidence>
<dbReference type="InterPro" id="IPR000055">
    <property type="entry name" value="Restrct_endonuc_typeI_TRD"/>
</dbReference>
<feature type="domain" description="Type I restriction modification DNA specificity" evidence="4">
    <location>
        <begin position="97"/>
        <end position="183"/>
    </location>
</feature>
<dbReference type="RefSeq" id="WP_071563412.1">
    <property type="nucleotide sequence ID" value="NZ_MIQH01000247.1"/>
</dbReference>
<accession>A0A1J5TXG0</accession>
<proteinExistence type="inferred from homology"/>
<dbReference type="GO" id="GO:0009307">
    <property type="term" value="P:DNA restriction-modification system"/>
    <property type="evidence" value="ECO:0007669"/>
    <property type="project" value="UniProtKB-KW"/>
</dbReference>
<sequence>MNNLLGNIRYKDFYAWDVKQYLSSIFYSKYEVVVLGKYIQAETKKIKPFESPHSDFKILGVNNKTGIFDNEIKKGKEISQPYKIVKNRFLAFNPYRVNVGSIGIKSEKQEFDLISPAYVVFSCKDELLPEYLFLIFKTQTFNEIIKDNTRGSVRQILAFNVLETLKIPLPALNIQQKIANNYQEKLNLSKQQNERAKQIEIEIEHYLYQELGVELPKEEKQNKGALQFVNFKDLDRWDMAYLLNKNKITADYGVVPVSYVIDKFLKDNNNDSLRFNSQNHPSKNFQYIGMENIEKKSGTLLKFQNVKGVEIKSQTIRLPKGFFLYGKLRPYLNKYFYNTFDDENIITSSEFFVFSVKNIDKLYFKFCLSSSFFQHQITNHTKGARMPRIGEDIFKKIQIPLPPLEVQRKIATHIQSLKNDIQTLRQEAAKNQKNALSEFEAEIFNAAP</sequence>
<dbReference type="Gene3D" id="3.90.220.20">
    <property type="entry name" value="DNA methylase specificity domains"/>
    <property type="match status" value="2"/>
</dbReference>
<dbReference type="PANTHER" id="PTHR30408">
    <property type="entry name" value="TYPE-1 RESTRICTION ENZYME ECOKI SPECIFICITY PROTEIN"/>
    <property type="match status" value="1"/>
</dbReference>
<dbReference type="InterPro" id="IPR052021">
    <property type="entry name" value="Type-I_RS_S_subunit"/>
</dbReference>
<evidence type="ECO:0000256" key="2">
    <source>
        <dbReference type="ARBA" id="ARBA00022747"/>
    </source>
</evidence>
<comment type="caution">
    <text evidence="5">The sequence shown here is derived from an EMBL/GenBank/DDBJ whole genome shotgun (WGS) entry which is preliminary data.</text>
</comment>
<dbReference type="OrthoDB" id="398435at2"/>
<dbReference type="Proteomes" id="UP000182798">
    <property type="component" value="Unassembled WGS sequence"/>
</dbReference>
<name>A0A1J5TXG0_9GAMM</name>
<feature type="domain" description="Type I restriction modification DNA specificity" evidence="4">
    <location>
        <begin position="270"/>
        <end position="423"/>
    </location>
</feature>
<protein>
    <recommendedName>
        <fullName evidence="4">Type I restriction modification DNA specificity domain-containing protein</fullName>
    </recommendedName>
</protein>
<evidence type="ECO:0000313" key="5">
    <source>
        <dbReference type="EMBL" id="OIR25531.1"/>
    </source>
</evidence>
<dbReference type="SUPFAM" id="SSF116734">
    <property type="entry name" value="DNA methylase specificity domain"/>
    <property type="match status" value="2"/>
</dbReference>
<dbReference type="CDD" id="cd16961">
    <property type="entry name" value="RMtype1_S_TRD-CR_like"/>
    <property type="match status" value="1"/>
</dbReference>
<dbReference type="Pfam" id="PF01420">
    <property type="entry name" value="Methylase_S"/>
    <property type="match status" value="2"/>
</dbReference>
<organism evidence="5 6">
    <name type="scientific">Bathymodiolus thermophilus thioautotrophic gill symbiont</name>
    <dbReference type="NCBI Taxonomy" id="2360"/>
    <lineage>
        <taxon>Bacteria</taxon>
        <taxon>Pseudomonadati</taxon>
        <taxon>Pseudomonadota</taxon>
        <taxon>Gammaproteobacteria</taxon>
        <taxon>sulfur-oxidizing symbionts</taxon>
    </lineage>
</organism>